<dbReference type="Gene3D" id="2.120.10.30">
    <property type="entry name" value="TolB, C-terminal domain"/>
    <property type="match status" value="1"/>
</dbReference>
<evidence type="ECO:0000256" key="2">
    <source>
        <dbReference type="SAM" id="SignalP"/>
    </source>
</evidence>
<dbReference type="PANTHER" id="PTHR42776:SF27">
    <property type="entry name" value="DIPEPTIDYL PEPTIDASE FAMILY MEMBER 6"/>
    <property type="match status" value="1"/>
</dbReference>
<dbReference type="Gene3D" id="3.40.50.1820">
    <property type="entry name" value="alpha/beta hydrolase"/>
    <property type="match status" value="1"/>
</dbReference>
<evidence type="ECO:0000313" key="4">
    <source>
        <dbReference type="EMBL" id="WBO24304.1"/>
    </source>
</evidence>
<feature type="domain" description="Peptidase S9 prolyl oligopeptidase catalytic" evidence="3">
    <location>
        <begin position="620"/>
        <end position="799"/>
    </location>
</feature>
<dbReference type="EMBL" id="CP115174">
    <property type="protein sequence ID" value="WBO24304.1"/>
    <property type="molecule type" value="Genomic_DNA"/>
</dbReference>
<accession>A0ABY7NRY6</accession>
<protein>
    <submittedName>
        <fullName evidence="4">Prolyl oligopeptidase family serine peptidase</fullName>
    </submittedName>
</protein>
<evidence type="ECO:0000256" key="1">
    <source>
        <dbReference type="ARBA" id="ARBA00022801"/>
    </source>
</evidence>
<keyword evidence="5" id="KW-1185">Reference proteome</keyword>
<organism evidence="4 5">
    <name type="scientific">Sphingomonas abietis</name>
    <dbReference type="NCBI Taxonomy" id="3012344"/>
    <lineage>
        <taxon>Bacteria</taxon>
        <taxon>Pseudomonadati</taxon>
        <taxon>Pseudomonadota</taxon>
        <taxon>Alphaproteobacteria</taxon>
        <taxon>Sphingomonadales</taxon>
        <taxon>Sphingomonadaceae</taxon>
        <taxon>Sphingomonas</taxon>
    </lineage>
</organism>
<reference evidence="4 5" key="1">
    <citation type="submission" date="2022-12" db="EMBL/GenBank/DDBJ databases">
        <title>Sphingomonas abieness sp. nov., an endophytic bacterium isolated from Abies koreana.</title>
        <authorList>
            <person name="Jiang L."/>
            <person name="Lee J."/>
        </authorList>
    </citation>
    <scope>NUCLEOTIDE SEQUENCE [LARGE SCALE GENOMIC DNA]</scope>
    <source>
        <strain evidence="5">PAMB 00755</strain>
    </source>
</reference>
<dbReference type="InterPro" id="IPR029058">
    <property type="entry name" value="AB_hydrolase_fold"/>
</dbReference>
<dbReference type="PANTHER" id="PTHR42776">
    <property type="entry name" value="SERINE PEPTIDASE S9 FAMILY MEMBER"/>
    <property type="match status" value="1"/>
</dbReference>
<keyword evidence="2" id="KW-0732">Signal</keyword>
<dbReference type="InterPro" id="IPR011042">
    <property type="entry name" value="6-blade_b-propeller_TolB-like"/>
</dbReference>
<dbReference type="SUPFAM" id="SSF53474">
    <property type="entry name" value="alpha/beta-Hydrolases"/>
    <property type="match status" value="1"/>
</dbReference>
<evidence type="ECO:0000313" key="5">
    <source>
        <dbReference type="Proteomes" id="UP001210865"/>
    </source>
</evidence>
<dbReference type="SUPFAM" id="SSF82171">
    <property type="entry name" value="DPP6 N-terminal domain-like"/>
    <property type="match status" value="1"/>
</dbReference>
<feature type="signal peptide" evidence="2">
    <location>
        <begin position="1"/>
        <end position="25"/>
    </location>
</feature>
<sequence length="838" mass="90673">MTYKIQKAALSACLSLALSWGAARAAATRPFGIEDLLHIEAVGQTLVDPTGRWLVIERSGAVADAPRFDTPYQTAILRTRLLKVDLGRPNEAQPLLSDDQQSGMIALGFSPDGQRLAIGRLKSGIWQLGVTDIASGSTRWFDVAPDYSPYHQSIAWLSGSKLILLAAPKGQLPWYLRFDGAAETDLPRRWDDTRAGHPSVTLVGSGHFLDLTARPVPDSLVLVDTLDDRLTSLATGLFTDLNPAPDGKHVAVVETASPIHPRPGQRLTVDTDIERRRLLVFDLAGHSWRPCADCDVNMTSLTWSTSSTLAFFARAQGQEWPTGRLWSADPVQRSVRAIPTPGLTPIVRGVAGGWQAIGTGWSGADALIYAYAQGTNGDHAGWYQVGGRGKALPPRFVSALPDIAIDRRRGATAIGGGEAWTIGGQGPHALLTGMDEVHADLDGRQGGIWGWKREGDHLHVVLRGRHVRDLDLSGTLLATPVVASAAQASVILRETQPNGVTRLLHARADGSMRTLLTINRRLAVTDSGRTIPVRHKTPDGRMLTSWLYLPPRTVAGIKPPLIVIPYPGDVFGNTPPASQAPDSGRLYANAQMLVGHGYAVLLPSMPILASSATKAFPFADQIMAAIDATATLDLVDTNRLGLWGHSFGGFTAATVATETDRFKAIIASSGVYDVTSMRGAFAPFTRVHPEYGLSAVAWAGWSETGQAGLHVAPWSDPGRYIANSPIFHANLIKTPMMIVAGDRDVTPVPQAEELFSALYLQDKDAELLTYWGEGHVVQSPGNIRDLYDRAFHWFDAHLRDTRSAALPHDPHEREDMSSSRACQVRTHCSSRIMVRSSE</sequence>
<feature type="chain" id="PRO_5046841011" evidence="2">
    <location>
        <begin position="26"/>
        <end position="838"/>
    </location>
</feature>
<dbReference type="Proteomes" id="UP001210865">
    <property type="component" value="Chromosome"/>
</dbReference>
<gene>
    <name evidence="4" type="ORF">PBT88_09490</name>
</gene>
<dbReference type="Pfam" id="PF00326">
    <property type="entry name" value="Peptidase_S9"/>
    <property type="match status" value="1"/>
</dbReference>
<proteinExistence type="predicted"/>
<dbReference type="InterPro" id="IPR001375">
    <property type="entry name" value="Peptidase_S9_cat"/>
</dbReference>
<name>A0ABY7NRY6_9SPHN</name>
<keyword evidence="1" id="KW-0378">Hydrolase</keyword>
<evidence type="ECO:0000259" key="3">
    <source>
        <dbReference type="Pfam" id="PF00326"/>
    </source>
</evidence>